<dbReference type="Pfam" id="PF10675">
    <property type="entry name" value="DUF2489"/>
    <property type="match status" value="1"/>
</dbReference>
<proteinExistence type="predicted"/>
<dbReference type="EMBL" id="JBBKTX010000002">
    <property type="protein sequence ID" value="MFK4751210.1"/>
    <property type="molecule type" value="Genomic_DNA"/>
</dbReference>
<keyword evidence="3" id="KW-1185">Reference proteome</keyword>
<dbReference type="InterPro" id="IPR019617">
    <property type="entry name" value="DUF2489"/>
</dbReference>
<evidence type="ECO:0000313" key="3">
    <source>
        <dbReference type="Proteomes" id="UP001620597"/>
    </source>
</evidence>
<sequence length="158" mass="18201">MLILTAVIGITVITFLSLYAWHLTHKVRQVEAEQQAQAAAAEQQLRRHQQSLVQDVRFLARAILSDQCDITEGVLRLHHIISGLDPLVWQHDKLTVLRTFHEQVAEMPILDAYKKLAPKQQFAIDTRRIHLEEEYKASIEHALGWLVECTFPDLVLLH</sequence>
<evidence type="ECO:0000259" key="1">
    <source>
        <dbReference type="Pfam" id="PF10675"/>
    </source>
</evidence>
<reference evidence="2 3" key="1">
    <citation type="submission" date="2024-03" db="EMBL/GenBank/DDBJ databases">
        <title>High-quality draft genome sequence of Oceanobacter sp. wDCs-4.</title>
        <authorList>
            <person name="Dong C."/>
        </authorList>
    </citation>
    <scope>NUCLEOTIDE SEQUENCE [LARGE SCALE GENOMIC DNA]</scope>
    <source>
        <strain evidence="3">wDCs-4</strain>
    </source>
</reference>
<protein>
    <submittedName>
        <fullName evidence="2">DUF2489 domain-containing protein</fullName>
    </submittedName>
</protein>
<feature type="domain" description="DUF2489" evidence="1">
    <location>
        <begin position="13"/>
        <end position="146"/>
    </location>
</feature>
<name>A0ABW8NEJ7_9GAMM</name>
<accession>A0ABW8NEJ7</accession>
<comment type="caution">
    <text evidence="2">The sequence shown here is derived from an EMBL/GenBank/DDBJ whole genome shotgun (WGS) entry which is preliminary data.</text>
</comment>
<gene>
    <name evidence="2" type="ORF">WG929_02205</name>
</gene>
<evidence type="ECO:0000313" key="2">
    <source>
        <dbReference type="EMBL" id="MFK4751210.1"/>
    </source>
</evidence>
<dbReference type="RefSeq" id="WP_416204713.1">
    <property type="nucleotide sequence ID" value="NZ_JBBKTX010000002.1"/>
</dbReference>
<dbReference type="Proteomes" id="UP001620597">
    <property type="component" value="Unassembled WGS sequence"/>
</dbReference>
<organism evidence="2 3">
    <name type="scientific">Oceanobacter antarcticus</name>
    <dbReference type="NCBI Taxonomy" id="3133425"/>
    <lineage>
        <taxon>Bacteria</taxon>
        <taxon>Pseudomonadati</taxon>
        <taxon>Pseudomonadota</taxon>
        <taxon>Gammaproteobacteria</taxon>
        <taxon>Oceanospirillales</taxon>
        <taxon>Oceanospirillaceae</taxon>
        <taxon>Oceanobacter</taxon>
    </lineage>
</organism>